<evidence type="ECO:0000313" key="4">
    <source>
        <dbReference type="Proteomes" id="UP001174691"/>
    </source>
</evidence>
<keyword evidence="2" id="KW-0472">Membrane</keyword>
<keyword evidence="2" id="KW-1133">Transmembrane helix</keyword>
<evidence type="ECO:0000313" key="3">
    <source>
        <dbReference type="EMBL" id="KAJ9138031.1"/>
    </source>
</evidence>
<dbReference type="AlphaFoldDB" id="A0AA38VFD2"/>
<feature type="region of interest" description="Disordered" evidence="1">
    <location>
        <begin position="236"/>
        <end position="255"/>
    </location>
</feature>
<sequence length="553" mass="60037">MFAGTRRWLRRNRTPLAIGLGVVGAGYVVTQYVLNKINDARERMSSDRIAKENLRRRFEQNQEDCTFTVLALLPTATTNILEAMNTEKITYDIQQMKSSSTTSKSLQSLGSSTPPSISETQTTDDDGRSIISLPSQAESASQVFNAAALPQLSSSTEAVAAAAGSIEPPQPSAPPKPRKTKRQLWDDLTISSITRAYTLLYTLALLTMLTRIQLNLLGRRSYLSSVVSLATGSPQATISLENNDDDNPQPQYGSDFETNRKYLTFSWWLLNRGWADVMARVEDAVRRTFGHLSPRDTLTLETFSALTAQCRQLIEGGQPGGPAGTNWLPFLLPPKEREELVLRESGVLDYSPPPTESSSSSPATTTTTMTTTSASLRRLLDETADLIESPPFAHVLTQLLDAGFAHLLDKKVVSGAFETPSTLHAGAVVALPPPQQQQQPLNRAVLLPKILSVLTRQAHAIGNGMPNEYLQEMEGVRDLEGFAAVVYSSNWESEIRPDEEGGLFVSGGGQGENGNGTRGGDVVGDVVSVEESLVVVDSAGNLERAWERATSTA</sequence>
<name>A0AA38VFD2_9PEZI</name>
<accession>A0AA38VFD2</accession>
<keyword evidence="4" id="KW-1185">Reference proteome</keyword>
<dbReference type="EMBL" id="JANBVN010000150">
    <property type="protein sequence ID" value="KAJ9138031.1"/>
    <property type="molecule type" value="Genomic_DNA"/>
</dbReference>
<feature type="region of interest" description="Disordered" evidence="1">
    <location>
        <begin position="346"/>
        <end position="372"/>
    </location>
</feature>
<keyword evidence="2" id="KW-0812">Transmembrane</keyword>
<reference evidence="3" key="1">
    <citation type="submission" date="2022-07" db="EMBL/GenBank/DDBJ databases">
        <title>Fungi with potential for degradation of polypropylene.</title>
        <authorList>
            <person name="Gostincar C."/>
        </authorList>
    </citation>
    <scope>NUCLEOTIDE SEQUENCE</scope>
    <source>
        <strain evidence="3">EXF-13287</strain>
    </source>
</reference>
<dbReference type="Proteomes" id="UP001174691">
    <property type="component" value="Unassembled WGS sequence"/>
</dbReference>
<evidence type="ECO:0000256" key="1">
    <source>
        <dbReference type="SAM" id="MobiDB-lite"/>
    </source>
</evidence>
<feature type="compositionally biased region" description="Low complexity" evidence="1">
    <location>
        <begin position="100"/>
        <end position="113"/>
    </location>
</feature>
<dbReference type="Pfam" id="PF04882">
    <property type="entry name" value="Peroxin-3"/>
    <property type="match status" value="1"/>
</dbReference>
<feature type="compositionally biased region" description="Low complexity" evidence="1">
    <location>
        <begin position="356"/>
        <end position="372"/>
    </location>
</feature>
<dbReference type="GO" id="GO:0005778">
    <property type="term" value="C:peroxisomal membrane"/>
    <property type="evidence" value="ECO:0007669"/>
    <property type="project" value="InterPro"/>
</dbReference>
<gene>
    <name evidence="3" type="ORF">NKR19_g7965</name>
</gene>
<dbReference type="GO" id="GO:0045046">
    <property type="term" value="P:protein import into peroxisome membrane"/>
    <property type="evidence" value="ECO:0007669"/>
    <property type="project" value="TreeGrafter"/>
</dbReference>
<proteinExistence type="predicted"/>
<comment type="caution">
    <text evidence="3">The sequence shown here is derived from an EMBL/GenBank/DDBJ whole genome shotgun (WGS) entry which is preliminary data.</text>
</comment>
<feature type="transmembrane region" description="Helical" evidence="2">
    <location>
        <begin position="16"/>
        <end position="34"/>
    </location>
</feature>
<evidence type="ECO:0000256" key="2">
    <source>
        <dbReference type="SAM" id="Phobius"/>
    </source>
</evidence>
<feature type="region of interest" description="Disordered" evidence="1">
    <location>
        <begin position="160"/>
        <end position="180"/>
    </location>
</feature>
<dbReference type="PANTHER" id="PTHR28080">
    <property type="entry name" value="PEROXISOMAL BIOGENESIS FACTOR 3"/>
    <property type="match status" value="1"/>
</dbReference>
<dbReference type="InterPro" id="IPR006966">
    <property type="entry name" value="Peroxin-3"/>
</dbReference>
<dbReference type="PANTHER" id="PTHR28080:SF1">
    <property type="entry name" value="PEROXISOMAL BIOGENESIS FACTOR 3"/>
    <property type="match status" value="1"/>
</dbReference>
<organism evidence="3 4">
    <name type="scientific">Coniochaeta hoffmannii</name>
    <dbReference type="NCBI Taxonomy" id="91930"/>
    <lineage>
        <taxon>Eukaryota</taxon>
        <taxon>Fungi</taxon>
        <taxon>Dikarya</taxon>
        <taxon>Ascomycota</taxon>
        <taxon>Pezizomycotina</taxon>
        <taxon>Sordariomycetes</taxon>
        <taxon>Sordariomycetidae</taxon>
        <taxon>Coniochaetales</taxon>
        <taxon>Coniochaetaceae</taxon>
        <taxon>Coniochaeta</taxon>
    </lineage>
</organism>
<protein>
    <submittedName>
        <fullName evidence="3">Peroxin-3 protein</fullName>
    </submittedName>
</protein>
<dbReference type="GO" id="GO:0030674">
    <property type="term" value="F:protein-macromolecule adaptor activity"/>
    <property type="evidence" value="ECO:0007669"/>
    <property type="project" value="TreeGrafter"/>
</dbReference>
<feature type="region of interest" description="Disordered" evidence="1">
    <location>
        <begin position="100"/>
        <end position="130"/>
    </location>
</feature>